<sequence>MKVLFTSVIFLLLLFVNTRSFAAEIYEVTSDVFVRSGIGTSYEAIGIAKAGDQINVLDKSNPNWFRVEFEEKIGYVSSKFLKISVQPITDLIDESVVEEKKESYPGVGLLILFLALFLIFEISRRRRNKRISKSITDFQNSQLALEPKPKKVSRVNENLLNRVPISVRTDLRKKLIESSIKNDESIIDVASGFSKSDPIPKKEEVSLLVPTWNHRYVYSKSDLNYASGEQKEFYYHFKGKFLEGIVLNIMGNTNYAFVLLFDLLDDYKSHKDISLLESQINNLGNNFYKTRSYSIKFLNDIRRERGLIPGLDNKFGQRIEIKPEQESYYDSEPDYVYWKVGSKYKEKLDLNDLEVGLLNKLWESTTNFCGIEFCYFQVIRLYLDAIAVFADQCEKSGSNLEEEFLVASDLIARKIFRYRKGSANYKMSVKNTSDEFYTTIFKLCENALRQHYGHKRKLSTEIRYSDPSINEQFEAKILVPFSSVIGGLAGEIPDPDEATQKELNFLNTSRWKDEFQRICTDFSGDEKVFIDDIFKLGELNAKNPSIENIFYEASKFIASKHKESSLILYMHYLYHDLKSVKFDNKQLTKTIQRNLFKTQEQVEQFETIVSNLLKTQDLGKAVAAVSQLYAIKRKRIKLDRNSIEDVKQQHAGTVNLLNEYLQDEEEEAVVEFKEETSESEEIEIHIDSVLQTKTESKFLEEIEFKPIHYTALELFAKNNFTVPISKFELFAKLNGVFRNQLIESINDACYEVLDDILIEEDGDFYTIETSYFNIITTQEL</sequence>
<evidence type="ECO:0000313" key="3">
    <source>
        <dbReference type="EMBL" id="PZX57582.1"/>
    </source>
</evidence>
<feature type="domain" description="SH3b" evidence="2">
    <location>
        <begin position="23"/>
        <end position="85"/>
    </location>
</feature>
<keyword evidence="1" id="KW-0732">Signal</keyword>
<keyword evidence="6" id="KW-1185">Reference proteome</keyword>
<evidence type="ECO:0000256" key="1">
    <source>
        <dbReference type="SAM" id="SignalP"/>
    </source>
</evidence>
<dbReference type="EMBL" id="QKZU01000006">
    <property type="protein sequence ID" value="PZX57582.1"/>
    <property type="molecule type" value="Genomic_DNA"/>
</dbReference>
<dbReference type="AlphaFoldDB" id="A0A2W7T305"/>
<reference evidence="4 6" key="2">
    <citation type="submission" date="2019-08" db="EMBL/GenBank/DDBJ databases">
        <title>Genome of Algoriphagus ratkowskyi IC026.</title>
        <authorList>
            <person name="Bowman J.P."/>
        </authorList>
    </citation>
    <scope>NUCLEOTIDE SEQUENCE [LARGE SCALE GENOMIC DNA]</scope>
    <source>
        <strain evidence="4 6">IC026</strain>
    </source>
</reference>
<dbReference type="InterPro" id="IPR003646">
    <property type="entry name" value="SH3-like_bac-type"/>
</dbReference>
<evidence type="ECO:0000313" key="5">
    <source>
        <dbReference type="Proteomes" id="UP000249115"/>
    </source>
</evidence>
<organism evidence="3 5">
    <name type="scientific">Algoriphagus ratkowskyi</name>
    <dbReference type="NCBI Taxonomy" id="57028"/>
    <lineage>
        <taxon>Bacteria</taxon>
        <taxon>Pseudomonadati</taxon>
        <taxon>Bacteroidota</taxon>
        <taxon>Cytophagia</taxon>
        <taxon>Cytophagales</taxon>
        <taxon>Cyclobacteriaceae</taxon>
        <taxon>Algoriphagus</taxon>
    </lineage>
</organism>
<gene>
    <name evidence="4" type="ORF">ESW18_04910</name>
    <name evidence="3" type="ORF">LV84_01710</name>
</gene>
<name>A0A2W7T305_9BACT</name>
<evidence type="ECO:0000313" key="6">
    <source>
        <dbReference type="Proteomes" id="UP000321927"/>
    </source>
</evidence>
<dbReference type="Gene3D" id="2.30.30.40">
    <property type="entry name" value="SH3 Domains"/>
    <property type="match status" value="1"/>
</dbReference>
<reference evidence="3 5" key="1">
    <citation type="submission" date="2018-06" db="EMBL/GenBank/DDBJ databases">
        <title>Genomic Encyclopedia of Archaeal and Bacterial Type Strains, Phase II (KMG-II): from individual species to whole genera.</title>
        <authorList>
            <person name="Goeker M."/>
        </authorList>
    </citation>
    <scope>NUCLEOTIDE SEQUENCE [LARGE SCALE GENOMIC DNA]</scope>
    <source>
        <strain evidence="3 5">DSM 22686</strain>
    </source>
</reference>
<dbReference type="PROSITE" id="PS51781">
    <property type="entry name" value="SH3B"/>
    <property type="match status" value="1"/>
</dbReference>
<feature type="signal peptide" evidence="1">
    <location>
        <begin position="1"/>
        <end position="22"/>
    </location>
</feature>
<dbReference type="Proteomes" id="UP000249115">
    <property type="component" value="Unassembled WGS sequence"/>
</dbReference>
<comment type="caution">
    <text evidence="3">The sequence shown here is derived from an EMBL/GenBank/DDBJ whole genome shotgun (WGS) entry which is preliminary data.</text>
</comment>
<evidence type="ECO:0000259" key="2">
    <source>
        <dbReference type="PROSITE" id="PS51781"/>
    </source>
</evidence>
<dbReference type="Proteomes" id="UP000321927">
    <property type="component" value="Unassembled WGS sequence"/>
</dbReference>
<dbReference type="Pfam" id="PF08239">
    <property type="entry name" value="SH3_3"/>
    <property type="match status" value="1"/>
</dbReference>
<proteinExistence type="predicted"/>
<dbReference type="Pfam" id="PF15615">
    <property type="entry name" value="TerB_C"/>
    <property type="match status" value="1"/>
</dbReference>
<dbReference type="EMBL" id="VORV01000003">
    <property type="protein sequence ID" value="TXD78862.1"/>
    <property type="molecule type" value="Genomic_DNA"/>
</dbReference>
<accession>A0A2W7T305</accession>
<dbReference type="SUPFAM" id="SSF50044">
    <property type="entry name" value="SH3-domain"/>
    <property type="match status" value="1"/>
</dbReference>
<dbReference type="InterPro" id="IPR028932">
    <property type="entry name" value="TerB-C"/>
</dbReference>
<evidence type="ECO:0000313" key="4">
    <source>
        <dbReference type="EMBL" id="TXD78862.1"/>
    </source>
</evidence>
<feature type="chain" id="PRO_5015903727" evidence="1">
    <location>
        <begin position="23"/>
        <end position="780"/>
    </location>
</feature>
<dbReference type="SMART" id="SM00287">
    <property type="entry name" value="SH3b"/>
    <property type="match status" value="1"/>
</dbReference>
<protein>
    <submittedName>
        <fullName evidence="3">SH3 domain-containing protein</fullName>
    </submittedName>
</protein>
<dbReference type="RefSeq" id="WP_086498767.1">
    <property type="nucleotide sequence ID" value="NZ_MSSV01000002.1"/>
</dbReference>
<dbReference type="OrthoDB" id="1272986at2"/>
<dbReference type="InterPro" id="IPR036028">
    <property type="entry name" value="SH3-like_dom_sf"/>
</dbReference>